<dbReference type="RefSeq" id="WP_182616644.1">
    <property type="nucleotide sequence ID" value="NZ_BAAATF010000003.1"/>
</dbReference>
<evidence type="ECO:0000313" key="8">
    <source>
        <dbReference type="Proteomes" id="UP000540568"/>
    </source>
</evidence>
<accession>A0A7W3PE53</accession>
<dbReference type="InterPro" id="IPR004839">
    <property type="entry name" value="Aminotransferase_I/II_large"/>
</dbReference>
<keyword evidence="5" id="KW-0804">Transcription</keyword>
<keyword evidence="2" id="KW-0663">Pyridoxal phosphate</keyword>
<proteinExistence type="inferred from homology"/>
<dbReference type="Gene3D" id="3.90.1150.10">
    <property type="entry name" value="Aspartate Aminotransferase, domain 1"/>
    <property type="match status" value="1"/>
</dbReference>
<dbReference type="Pfam" id="PF00155">
    <property type="entry name" value="Aminotran_1_2"/>
    <property type="match status" value="1"/>
</dbReference>
<dbReference type="PANTHER" id="PTHR46577:SF1">
    <property type="entry name" value="HTH-TYPE TRANSCRIPTIONAL REGULATORY PROTEIN GABR"/>
    <property type="match status" value="1"/>
</dbReference>
<dbReference type="CDD" id="cd00609">
    <property type="entry name" value="AAT_like"/>
    <property type="match status" value="1"/>
</dbReference>
<dbReference type="GO" id="GO:0030170">
    <property type="term" value="F:pyridoxal phosphate binding"/>
    <property type="evidence" value="ECO:0007669"/>
    <property type="project" value="InterPro"/>
</dbReference>
<feature type="domain" description="HTH gntR-type" evidence="6">
    <location>
        <begin position="25"/>
        <end position="93"/>
    </location>
</feature>
<evidence type="ECO:0000259" key="6">
    <source>
        <dbReference type="PROSITE" id="PS50949"/>
    </source>
</evidence>
<sequence length="464" mass="48426">MTTTGPDTARATPGTPTELIASVRGLSGPALAEQLTTWIEQGVLAPGTRLPTIEEVATASGLGRSTIAGTWSLLVDRGLVTTRRRGGTIVAGPVSPPLWPRAGEAPVFAGWSSVDLSSAHPTTDRLPDLLEAFAHSLREPQTNSLRREAITPALLDAVRQDWPFDAAEWVTVSGAGEATLLTAEAATAPGGTIAVQEPAVSGTIGNLRSVGFEVVGVASDAEGPLPDALERALAAGARTFVYQPGGEFSLDGAVTARRLGELAAVLAEHAPDAWVLEEDVLGPLAPVRPPSLGELLPGRVVRITSFCRAFGLDLRTTVVGGARDVVLGVRRLRSHGILAQSRILQNALAHLLATPGVATLVADSGRWYADRARDLARALEARDVRTATPPGGLVVWLRAENEDEALVELGARGIVLTPSSRTFATPPRPAWLRVATPQIPADPERVEELAEALASAARGALLAG</sequence>
<dbReference type="Proteomes" id="UP000540568">
    <property type="component" value="Unassembled WGS sequence"/>
</dbReference>
<dbReference type="CDD" id="cd07377">
    <property type="entry name" value="WHTH_GntR"/>
    <property type="match status" value="1"/>
</dbReference>
<name>A0A7W3PE53_9MICO</name>
<comment type="similarity">
    <text evidence="1">In the C-terminal section; belongs to the class-I pyridoxal-phosphate-dependent aminotransferase family.</text>
</comment>
<dbReference type="AlphaFoldDB" id="A0A7W3PE53"/>
<keyword evidence="8" id="KW-1185">Reference proteome</keyword>
<organism evidence="7 8">
    <name type="scientific">Promicromonospora sukumoe</name>
    <dbReference type="NCBI Taxonomy" id="88382"/>
    <lineage>
        <taxon>Bacteria</taxon>
        <taxon>Bacillati</taxon>
        <taxon>Actinomycetota</taxon>
        <taxon>Actinomycetes</taxon>
        <taxon>Micrococcales</taxon>
        <taxon>Promicromonosporaceae</taxon>
        <taxon>Promicromonospora</taxon>
    </lineage>
</organism>
<dbReference type="SMART" id="SM00345">
    <property type="entry name" value="HTH_GNTR"/>
    <property type="match status" value="1"/>
</dbReference>
<evidence type="ECO:0000256" key="5">
    <source>
        <dbReference type="ARBA" id="ARBA00023163"/>
    </source>
</evidence>
<dbReference type="Gene3D" id="3.40.640.10">
    <property type="entry name" value="Type I PLP-dependent aspartate aminotransferase-like (Major domain)"/>
    <property type="match status" value="1"/>
</dbReference>
<dbReference type="PROSITE" id="PS50949">
    <property type="entry name" value="HTH_GNTR"/>
    <property type="match status" value="1"/>
</dbReference>
<dbReference type="PANTHER" id="PTHR46577">
    <property type="entry name" value="HTH-TYPE TRANSCRIPTIONAL REGULATORY PROTEIN GABR"/>
    <property type="match status" value="1"/>
</dbReference>
<dbReference type="InterPro" id="IPR000524">
    <property type="entry name" value="Tscrpt_reg_HTH_GntR"/>
</dbReference>
<dbReference type="Gene3D" id="1.10.10.10">
    <property type="entry name" value="Winged helix-like DNA-binding domain superfamily/Winged helix DNA-binding domain"/>
    <property type="match status" value="1"/>
</dbReference>
<evidence type="ECO:0000313" key="7">
    <source>
        <dbReference type="EMBL" id="MBA8808558.1"/>
    </source>
</evidence>
<dbReference type="InterPro" id="IPR015422">
    <property type="entry name" value="PyrdxlP-dep_Trfase_small"/>
</dbReference>
<dbReference type="EMBL" id="JACGWV010000001">
    <property type="protein sequence ID" value="MBA8808558.1"/>
    <property type="molecule type" value="Genomic_DNA"/>
</dbReference>
<comment type="caution">
    <text evidence="7">The sequence shown here is derived from an EMBL/GenBank/DDBJ whole genome shotgun (WGS) entry which is preliminary data.</text>
</comment>
<dbReference type="SUPFAM" id="SSF46785">
    <property type="entry name" value="Winged helix' DNA-binding domain"/>
    <property type="match status" value="1"/>
</dbReference>
<keyword evidence="3" id="KW-0805">Transcription regulation</keyword>
<dbReference type="GO" id="GO:0003700">
    <property type="term" value="F:DNA-binding transcription factor activity"/>
    <property type="evidence" value="ECO:0007669"/>
    <property type="project" value="InterPro"/>
</dbReference>
<reference evidence="7 8" key="1">
    <citation type="submission" date="2020-07" db="EMBL/GenBank/DDBJ databases">
        <title>Sequencing the genomes of 1000 actinobacteria strains.</title>
        <authorList>
            <person name="Klenk H.-P."/>
        </authorList>
    </citation>
    <scope>NUCLEOTIDE SEQUENCE [LARGE SCALE GENOMIC DNA]</scope>
    <source>
        <strain evidence="7 8">DSM 44121</strain>
    </source>
</reference>
<dbReference type="InterPro" id="IPR036388">
    <property type="entry name" value="WH-like_DNA-bd_sf"/>
</dbReference>
<dbReference type="Pfam" id="PF00392">
    <property type="entry name" value="GntR"/>
    <property type="match status" value="1"/>
</dbReference>
<dbReference type="InterPro" id="IPR015424">
    <property type="entry name" value="PyrdxlP-dep_Trfase"/>
</dbReference>
<evidence type="ECO:0000256" key="3">
    <source>
        <dbReference type="ARBA" id="ARBA00023015"/>
    </source>
</evidence>
<dbReference type="SUPFAM" id="SSF53383">
    <property type="entry name" value="PLP-dependent transferases"/>
    <property type="match status" value="1"/>
</dbReference>
<keyword evidence="4 7" id="KW-0238">DNA-binding</keyword>
<gene>
    <name evidence="7" type="ORF">FHX71_002500</name>
</gene>
<evidence type="ECO:0000256" key="2">
    <source>
        <dbReference type="ARBA" id="ARBA00022898"/>
    </source>
</evidence>
<evidence type="ECO:0000256" key="1">
    <source>
        <dbReference type="ARBA" id="ARBA00005384"/>
    </source>
</evidence>
<dbReference type="InterPro" id="IPR051446">
    <property type="entry name" value="HTH_trans_reg/aminotransferase"/>
</dbReference>
<dbReference type="InterPro" id="IPR015421">
    <property type="entry name" value="PyrdxlP-dep_Trfase_major"/>
</dbReference>
<dbReference type="GO" id="GO:0003677">
    <property type="term" value="F:DNA binding"/>
    <property type="evidence" value="ECO:0007669"/>
    <property type="project" value="UniProtKB-KW"/>
</dbReference>
<protein>
    <submittedName>
        <fullName evidence="7">DNA-binding transcriptional MocR family regulator</fullName>
    </submittedName>
</protein>
<dbReference type="InterPro" id="IPR036390">
    <property type="entry name" value="WH_DNA-bd_sf"/>
</dbReference>
<evidence type="ECO:0000256" key="4">
    <source>
        <dbReference type="ARBA" id="ARBA00023125"/>
    </source>
</evidence>